<evidence type="ECO:0000313" key="7">
    <source>
        <dbReference type="EMBL" id="TCK17593.1"/>
    </source>
</evidence>
<proteinExistence type="predicted"/>
<keyword evidence="2" id="KW-1003">Cell membrane</keyword>
<protein>
    <submittedName>
        <fullName evidence="7">Cytochrome c oxidase subunit IV</fullName>
    </submittedName>
</protein>
<reference evidence="7 8" key="1">
    <citation type="submission" date="2019-03" db="EMBL/GenBank/DDBJ databases">
        <title>Genomic Encyclopedia of Type Strains, Phase IV (KMG-IV): sequencing the most valuable type-strain genomes for metagenomic binning, comparative biology and taxonomic classification.</title>
        <authorList>
            <person name="Goeker M."/>
        </authorList>
    </citation>
    <scope>NUCLEOTIDE SEQUENCE [LARGE SCALE GENOMIC DNA]</scope>
    <source>
        <strain evidence="7 8">DSM 19610</strain>
    </source>
</reference>
<evidence type="ECO:0000256" key="5">
    <source>
        <dbReference type="ARBA" id="ARBA00023136"/>
    </source>
</evidence>
<comment type="subcellular location">
    <subcellularLocation>
        <location evidence="1">Cell membrane</location>
        <topology evidence="1">Multi-pass membrane protein</topology>
    </subcellularLocation>
</comment>
<dbReference type="AlphaFoldDB" id="A0A4R1HAR9"/>
<evidence type="ECO:0000256" key="2">
    <source>
        <dbReference type="ARBA" id="ARBA00022475"/>
    </source>
</evidence>
<evidence type="ECO:0000256" key="6">
    <source>
        <dbReference type="SAM" id="Phobius"/>
    </source>
</evidence>
<keyword evidence="4 6" id="KW-1133">Transmembrane helix</keyword>
<accession>A0A4R1HAR9</accession>
<dbReference type="EMBL" id="SMFX01000001">
    <property type="protein sequence ID" value="TCK17593.1"/>
    <property type="molecule type" value="Genomic_DNA"/>
</dbReference>
<name>A0A4R1HAR9_9GAMM</name>
<evidence type="ECO:0000256" key="3">
    <source>
        <dbReference type="ARBA" id="ARBA00022692"/>
    </source>
</evidence>
<sequence>MDRIAYKGLQVWLILVALTLVTYAAGRAGLGGRLVITGLLLSVVVKGQLIADHFMGLRDVRNPWRWIVTGWLLVVVTLIGVAFTLGES</sequence>
<evidence type="ECO:0000256" key="1">
    <source>
        <dbReference type="ARBA" id="ARBA00004651"/>
    </source>
</evidence>
<comment type="caution">
    <text evidence="7">The sequence shown here is derived from an EMBL/GenBank/DDBJ whole genome shotgun (WGS) entry which is preliminary data.</text>
</comment>
<organism evidence="7 8">
    <name type="scientific">Thiogranum longum</name>
    <dbReference type="NCBI Taxonomy" id="1537524"/>
    <lineage>
        <taxon>Bacteria</taxon>
        <taxon>Pseudomonadati</taxon>
        <taxon>Pseudomonadota</taxon>
        <taxon>Gammaproteobacteria</taxon>
        <taxon>Chromatiales</taxon>
        <taxon>Ectothiorhodospiraceae</taxon>
        <taxon>Thiogranum</taxon>
    </lineage>
</organism>
<keyword evidence="3 6" id="KW-0812">Transmembrane</keyword>
<dbReference type="Proteomes" id="UP000295707">
    <property type="component" value="Unassembled WGS sequence"/>
</dbReference>
<dbReference type="Pfam" id="PF03626">
    <property type="entry name" value="COX4_pro"/>
    <property type="match status" value="1"/>
</dbReference>
<gene>
    <name evidence="7" type="ORF">DFR30_0827</name>
</gene>
<dbReference type="InterPro" id="IPR005171">
    <property type="entry name" value="Cyt_c_oxidase_su4_prok"/>
</dbReference>
<evidence type="ECO:0000256" key="4">
    <source>
        <dbReference type="ARBA" id="ARBA00022989"/>
    </source>
</evidence>
<feature type="transmembrane region" description="Helical" evidence="6">
    <location>
        <begin position="66"/>
        <end position="85"/>
    </location>
</feature>
<dbReference type="GO" id="GO:0005886">
    <property type="term" value="C:plasma membrane"/>
    <property type="evidence" value="ECO:0007669"/>
    <property type="project" value="UniProtKB-SubCell"/>
</dbReference>
<evidence type="ECO:0000313" key="8">
    <source>
        <dbReference type="Proteomes" id="UP000295707"/>
    </source>
</evidence>
<keyword evidence="5 6" id="KW-0472">Membrane</keyword>
<feature type="transmembrane region" description="Helical" evidence="6">
    <location>
        <begin position="34"/>
        <end position="54"/>
    </location>
</feature>
<keyword evidence="8" id="KW-1185">Reference proteome</keyword>